<evidence type="ECO:0000256" key="10">
    <source>
        <dbReference type="ARBA" id="ARBA00024323"/>
    </source>
</evidence>
<comment type="caution">
    <text evidence="15">The sequence shown here is derived from an EMBL/GenBank/DDBJ whole genome shotgun (WGS) entry which is preliminary data.</text>
</comment>
<keyword evidence="16" id="KW-1185">Reference proteome</keyword>
<keyword evidence="9" id="KW-0012">Acyltransferase</keyword>
<dbReference type="PANTHER" id="PTHR12497">
    <property type="entry name" value="TAZ PROTEIN TAFAZZIN"/>
    <property type="match status" value="1"/>
</dbReference>
<evidence type="ECO:0000256" key="2">
    <source>
        <dbReference type="ARBA" id="ARBA00010524"/>
    </source>
</evidence>
<keyword evidence="4" id="KW-1000">Mitochondrion outer membrane</keyword>
<keyword evidence="5" id="KW-0999">Mitochondrion inner membrane</keyword>
<dbReference type="GO" id="GO:0035965">
    <property type="term" value="P:cardiolipin acyl-chain remodeling"/>
    <property type="evidence" value="ECO:0007669"/>
    <property type="project" value="TreeGrafter"/>
</dbReference>
<keyword evidence="3" id="KW-0808">Transferase</keyword>
<evidence type="ECO:0000256" key="12">
    <source>
        <dbReference type="RuleBase" id="RU365062"/>
    </source>
</evidence>
<evidence type="ECO:0000256" key="7">
    <source>
        <dbReference type="ARBA" id="ARBA00023128"/>
    </source>
</evidence>
<name>A0A9P4LVW7_9PEZI</name>
<keyword evidence="6" id="KW-0443">Lipid metabolism</keyword>
<organism evidence="15 16">
    <name type="scientific">Saccharata proteae CBS 121410</name>
    <dbReference type="NCBI Taxonomy" id="1314787"/>
    <lineage>
        <taxon>Eukaryota</taxon>
        <taxon>Fungi</taxon>
        <taxon>Dikarya</taxon>
        <taxon>Ascomycota</taxon>
        <taxon>Pezizomycotina</taxon>
        <taxon>Dothideomycetes</taxon>
        <taxon>Dothideomycetes incertae sedis</taxon>
        <taxon>Botryosphaeriales</taxon>
        <taxon>Saccharataceae</taxon>
        <taxon>Saccharata</taxon>
    </lineage>
</organism>
<feature type="domain" description="Phospholipid/glycerol acyltransferase" evidence="14">
    <location>
        <begin position="62"/>
        <end position="240"/>
    </location>
</feature>
<keyword evidence="7" id="KW-0496">Mitochondrion</keyword>
<evidence type="ECO:0000256" key="8">
    <source>
        <dbReference type="ARBA" id="ARBA00023136"/>
    </source>
</evidence>
<dbReference type="AlphaFoldDB" id="A0A9P4LVW7"/>
<evidence type="ECO:0000313" key="16">
    <source>
        <dbReference type="Proteomes" id="UP000799776"/>
    </source>
</evidence>
<evidence type="ECO:0000259" key="14">
    <source>
        <dbReference type="SMART" id="SM00563"/>
    </source>
</evidence>
<dbReference type="GO" id="GO:0005743">
    <property type="term" value="C:mitochondrial inner membrane"/>
    <property type="evidence" value="ECO:0007669"/>
    <property type="project" value="UniProtKB-SubCell"/>
</dbReference>
<gene>
    <name evidence="15" type="ORF">K490DRAFT_44105</name>
</gene>
<reference evidence="15" key="1">
    <citation type="journal article" date="2020" name="Stud. Mycol.">
        <title>101 Dothideomycetes genomes: a test case for predicting lifestyles and emergence of pathogens.</title>
        <authorList>
            <person name="Haridas S."/>
            <person name="Albert R."/>
            <person name="Binder M."/>
            <person name="Bloem J."/>
            <person name="Labutti K."/>
            <person name="Salamov A."/>
            <person name="Andreopoulos B."/>
            <person name="Baker S."/>
            <person name="Barry K."/>
            <person name="Bills G."/>
            <person name="Bluhm B."/>
            <person name="Cannon C."/>
            <person name="Castanera R."/>
            <person name="Culley D."/>
            <person name="Daum C."/>
            <person name="Ezra D."/>
            <person name="Gonzalez J."/>
            <person name="Henrissat B."/>
            <person name="Kuo A."/>
            <person name="Liang C."/>
            <person name="Lipzen A."/>
            <person name="Lutzoni F."/>
            <person name="Magnuson J."/>
            <person name="Mondo S."/>
            <person name="Nolan M."/>
            <person name="Ohm R."/>
            <person name="Pangilinan J."/>
            <person name="Park H.-J."/>
            <person name="Ramirez L."/>
            <person name="Alfaro M."/>
            <person name="Sun H."/>
            <person name="Tritt A."/>
            <person name="Yoshinaga Y."/>
            <person name="Zwiers L.-H."/>
            <person name="Turgeon B."/>
            <person name="Goodwin S."/>
            <person name="Spatafora J."/>
            <person name="Crous P."/>
            <person name="Grigoriev I."/>
        </authorList>
    </citation>
    <scope>NUCLEOTIDE SEQUENCE</scope>
    <source>
        <strain evidence="15">CBS 121410</strain>
    </source>
</reference>
<sequence length="376" mass="42201">MAAGLAAPSLPWRFGSATIMAATGLLCRGFLRGLSNLEVRGQDRFLELLDQRRDVGGRERGLITVANHVSVLDDPLIWGSLPLRYMFTPDNLRWSLASHDLAFTNKVLSTFFNFGQTLPTHRLAHSPYGGLFQPTITQAIRLLSRGPFTSPSATPPTVHPADIPDPFTSATLTYTTNGHDTFPAPCAYASRRHAWIHIFPEGKVHQKEDHTMRYFKWGVARLILESDPCPDIVPMWVQGPQYVMHESREFPRFLPRPGKTVSVTFGERVGEDVFGDLRARWRELRERDEAARRQEGGAEAGELALGVLSEGLKYGKEAVELRMECTMRVREQVLMVRRSTGLPDEDPKAGLVETYAIEGGKRQEGKMEDDSWVKDT</sequence>
<evidence type="ECO:0000256" key="9">
    <source>
        <dbReference type="ARBA" id="ARBA00023315"/>
    </source>
</evidence>
<dbReference type="GO" id="GO:0007007">
    <property type="term" value="P:inner mitochondrial membrane organization"/>
    <property type="evidence" value="ECO:0007669"/>
    <property type="project" value="TreeGrafter"/>
</dbReference>
<evidence type="ECO:0000256" key="3">
    <source>
        <dbReference type="ARBA" id="ARBA00022679"/>
    </source>
</evidence>
<dbReference type="GO" id="GO:0047184">
    <property type="term" value="F:1-acylglycerophosphocholine O-acyltransferase activity"/>
    <property type="evidence" value="ECO:0007669"/>
    <property type="project" value="TreeGrafter"/>
</dbReference>
<evidence type="ECO:0000313" key="15">
    <source>
        <dbReference type="EMBL" id="KAF2086432.1"/>
    </source>
</evidence>
<evidence type="ECO:0000256" key="11">
    <source>
        <dbReference type="ARBA" id="ARBA00047906"/>
    </source>
</evidence>
<dbReference type="GO" id="GO:0005741">
    <property type="term" value="C:mitochondrial outer membrane"/>
    <property type="evidence" value="ECO:0007669"/>
    <property type="project" value="UniProtKB-SubCell"/>
</dbReference>
<dbReference type="EMBL" id="ML978724">
    <property type="protein sequence ID" value="KAF2086432.1"/>
    <property type="molecule type" value="Genomic_DNA"/>
</dbReference>
<dbReference type="Proteomes" id="UP000799776">
    <property type="component" value="Unassembled WGS sequence"/>
</dbReference>
<dbReference type="SMART" id="SM00563">
    <property type="entry name" value="PlsC"/>
    <property type="match status" value="1"/>
</dbReference>
<dbReference type="Pfam" id="PF01553">
    <property type="entry name" value="Acyltransferase"/>
    <property type="match status" value="1"/>
</dbReference>
<evidence type="ECO:0000256" key="5">
    <source>
        <dbReference type="ARBA" id="ARBA00022792"/>
    </source>
</evidence>
<keyword evidence="8" id="KW-0472">Membrane</keyword>
<comment type="catalytic activity">
    <reaction evidence="11">
        <text>1'-[1,2-diacyl-sn-glycero-3-phospho],3'-[1-acyl-sn-glycero-3-phospho]-glycerol + a 1,2-diacyl-sn-glycero-3-phosphocholine = a cardiolipin + a 1-acyl-sn-glycero-3-phosphocholine</text>
        <dbReference type="Rhea" id="RHEA:33731"/>
        <dbReference type="ChEBI" id="CHEBI:57643"/>
        <dbReference type="ChEBI" id="CHEBI:58168"/>
        <dbReference type="ChEBI" id="CHEBI:62237"/>
        <dbReference type="ChEBI" id="CHEBI:64743"/>
    </reaction>
    <physiologicalReaction direction="left-to-right" evidence="11">
        <dbReference type="Rhea" id="RHEA:33732"/>
    </physiologicalReaction>
    <physiologicalReaction direction="right-to-left" evidence="11">
        <dbReference type="Rhea" id="RHEA:33733"/>
    </physiologicalReaction>
</comment>
<comment type="similarity">
    <text evidence="2 12">Belongs to the taffazin family.</text>
</comment>
<dbReference type="PANTHER" id="PTHR12497:SF0">
    <property type="entry name" value="TAFAZZIN"/>
    <property type="match status" value="1"/>
</dbReference>
<protein>
    <recommendedName>
        <fullName evidence="12">Tafazzin family protein</fullName>
    </recommendedName>
</protein>
<dbReference type="InterPro" id="IPR002123">
    <property type="entry name" value="Plipid/glycerol_acylTrfase"/>
</dbReference>
<dbReference type="CDD" id="cd07989">
    <property type="entry name" value="LPLAT_AGPAT-like"/>
    <property type="match status" value="1"/>
</dbReference>
<dbReference type="InterPro" id="IPR000872">
    <property type="entry name" value="Tafazzin"/>
</dbReference>
<feature type="region of interest" description="Disordered" evidence="13">
    <location>
        <begin position="345"/>
        <end position="376"/>
    </location>
</feature>
<feature type="compositionally biased region" description="Basic and acidic residues" evidence="13">
    <location>
        <begin position="359"/>
        <end position="376"/>
    </location>
</feature>
<comment type="subcellular location">
    <subcellularLocation>
        <location evidence="1">Mitochondrion inner membrane</location>
        <topology evidence="1">Peripheral membrane protein</topology>
        <orientation evidence="1">Intermembrane side</orientation>
    </subcellularLocation>
    <subcellularLocation>
        <location evidence="10">Mitochondrion outer membrane</location>
        <topology evidence="10">Peripheral membrane protein</topology>
        <orientation evidence="10">Intermembrane side</orientation>
    </subcellularLocation>
</comment>
<evidence type="ECO:0000256" key="6">
    <source>
        <dbReference type="ARBA" id="ARBA00023098"/>
    </source>
</evidence>
<dbReference type="SUPFAM" id="SSF69593">
    <property type="entry name" value="Glycerol-3-phosphate (1)-acyltransferase"/>
    <property type="match status" value="1"/>
</dbReference>
<dbReference type="OrthoDB" id="193467at2759"/>
<evidence type="ECO:0000256" key="13">
    <source>
        <dbReference type="SAM" id="MobiDB-lite"/>
    </source>
</evidence>
<evidence type="ECO:0000256" key="4">
    <source>
        <dbReference type="ARBA" id="ARBA00022787"/>
    </source>
</evidence>
<evidence type="ECO:0000256" key="1">
    <source>
        <dbReference type="ARBA" id="ARBA00004137"/>
    </source>
</evidence>
<accession>A0A9P4LVW7</accession>
<proteinExistence type="inferred from homology"/>
<dbReference type="PRINTS" id="PR00979">
    <property type="entry name" value="TAFAZZIN"/>
</dbReference>